<proteinExistence type="predicted"/>
<evidence type="ECO:0000313" key="3">
    <source>
        <dbReference type="Proteomes" id="UP000515856"/>
    </source>
</evidence>
<dbReference type="AlphaFoldDB" id="A0A7G9GMJ1"/>
<sequence>MNKQALAFLTMFSLVLMLSVYYVTLPSDSTSVMSNQTASGEQEDSKDSEQENTSKQDNEKKDSAEELQDQIDQKKETQINDNNQVVADKDSEEKDKEDALSTMEEVKSEQQLQTDIKNALTKQKLNSAVEIKDTTCTITIFDTKADKKTAANIMKTAKDIVKNQYLIEVAFK</sequence>
<protein>
    <submittedName>
        <fullName evidence="2">Stage III sporulation protein AH</fullName>
    </submittedName>
</protein>
<dbReference type="KEGG" id="ehn:H9Q80_17540"/>
<gene>
    <name evidence="2" type="ORF">H9Q80_17540</name>
</gene>
<name>A0A7G9GMJ1_9FIRM</name>
<dbReference type="Gene3D" id="1.10.287.4300">
    <property type="entry name" value="Stage III sporulation protein AH-like"/>
    <property type="match status" value="1"/>
</dbReference>
<evidence type="ECO:0000256" key="1">
    <source>
        <dbReference type="SAM" id="MobiDB-lite"/>
    </source>
</evidence>
<dbReference type="EMBL" id="CP060636">
    <property type="protein sequence ID" value="QNM12023.1"/>
    <property type="molecule type" value="Genomic_DNA"/>
</dbReference>
<feature type="compositionally biased region" description="Basic and acidic residues" evidence="1">
    <location>
        <begin position="87"/>
        <end position="105"/>
    </location>
</feature>
<evidence type="ECO:0000313" key="2">
    <source>
        <dbReference type="EMBL" id="QNM12023.1"/>
    </source>
</evidence>
<keyword evidence="3" id="KW-1185">Reference proteome</keyword>
<organism evidence="2 3">
    <name type="scientific">[Eubacterium] hominis</name>
    <dbReference type="NCBI Taxonomy" id="2764325"/>
    <lineage>
        <taxon>Bacteria</taxon>
        <taxon>Bacillati</taxon>
        <taxon>Bacillota</taxon>
        <taxon>Erysipelotrichia</taxon>
        <taxon>Erysipelotrichales</taxon>
        <taxon>Erysipelotrichaceae</taxon>
        <taxon>Amedibacillus</taxon>
    </lineage>
</organism>
<accession>A0A7G9GMJ1</accession>
<feature type="compositionally biased region" description="Polar residues" evidence="1">
    <location>
        <begin position="30"/>
        <end position="40"/>
    </location>
</feature>
<dbReference type="RefSeq" id="WP_117453657.1">
    <property type="nucleotide sequence ID" value="NZ_CP060636.1"/>
</dbReference>
<dbReference type="InterPro" id="IPR038503">
    <property type="entry name" value="SpoIIIAH_sf"/>
</dbReference>
<reference evidence="2 3" key="1">
    <citation type="submission" date="2020-08" db="EMBL/GenBank/DDBJ databases">
        <authorList>
            <person name="Liu C."/>
            <person name="Sun Q."/>
        </authorList>
    </citation>
    <scope>NUCLEOTIDE SEQUENCE [LARGE SCALE GENOMIC DNA]</scope>
    <source>
        <strain evidence="2 3">NSJ-61</strain>
    </source>
</reference>
<dbReference type="Proteomes" id="UP000515856">
    <property type="component" value="Chromosome"/>
</dbReference>
<feature type="region of interest" description="Disordered" evidence="1">
    <location>
        <begin position="30"/>
        <end position="105"/>
    </location>
</feature>
<feature type="compositionally biased region" description="Basic and acidic residues" evidence="1">
    <location>
        <begin position="43"/>
        <end position="64"/>
    </location>
</feature>